<dbReference type="Pfam" id="PF13191">
    <property type="entry name" value="AAA_16"/>
    <property type="match status" value="1"/>
</dbReference>
<dbReference type="Gene3D" id="1.25.40.10">
    <property type="entry name" value="Tetratricopeptide repeat domain"/>
    <property type="match status" value="2"/>
</dbReference>
<evidence type="ECO:0000256" key="2">
    <source>
        <dbReference type="ARBA" id="ARBA00022840"/>
    </source>
</evidence>
<dbReference type="EMBL" id="ADVK01000036">
    <property type="protein sequence ID" value="EFG95201.1"/>
    <property type="molecule type" value="Genomic_DNA"/>
</dbReference>
<evidence type="ECO:0000313" key="5">
    <source>
        <dbReference type="EMBL" id="EFG95201.1"/>
    </source>
</evidence>
<dbReference type="SUPFAM" id="SSF52540">
    <property type="entry name" value="P-loop containing nucleoside triphosphate hydrolases"/>
    <property type="match status" value="1"/>
</dbReference>
<evidence type="ECO:0000259" key="4">
    <source>
        <dbReference type="SMART" id="SM01043"/>
    </source>
</evidence>
<organism evidence="5 6">
    <name type="scientific">Fusobacterium nucleatum subsp. nucleatum (strain ATCC 23726 / VPI 4351)</name>
    <dbReference type="NCBI Taxonomy" id="525283"/>
    <lineage>
        <taxon>Bacteria</taxon>
        <taxon>Fusobacteriati</taxon>
        <taxon>Fusobacteriota</taxon>
        <taxon>Fusobacteriia</taxon>
        <taxon>Fusobacteriales</taxon>
        <taxon>Fusobacteriaceae</taxon>
        <taxon>Fusobacterium</taxon>
    </lineage>
</organism>
<feature type="repeat" description="TPR" evidence="3">
    <location>
        <begin position="837"/>
        <end position="870"/>
    </location>
</feature>
<sequence>MSMTKIICKLFGSPKIYEDKKEIFLPSGKLTAFFYYLLLKKVVSRDEVAGMFWASSNEQNAKISLRNALHKIRKSFKEDIILSPNKSILTLNKDLDIDIDAEKFQKDPLNNFSLYNGDFLKGFYVKEAIDFDYWVLEINTFYKELFIKTAEKKIEEDFLQSRFENLETSITSLLTADNFNDKAYLYLMKFYKQKGRYDKIINEYKNIQKLMEEELGIDPPDEIKNIYKEALKCIEKNKEINIKKNTMDIYCRDFELDSIQLNLDNFQKKFSNKSILITGESGIGKTILKKEILNRNSGKFKIFETACFSMEKDFSYLPWTNIIRDMENELLKFNLKRPHLWDNILKNLFFDGANNIQPSIEILENKENFNIDLIYNSIYSALDILSKEKKIIIVFEDIQWADQLSIKLLINLILHIHSNVLFILTKTNSIDTVTDRLFLTLKDLNKILLIDLKPFSKRDIALIIKKNFSQKNISNEEIDEIFEKSKGNPFFLKEYIELFKKNKKNNEITSKLHNVLQEKFLNLTENEMNILKIISVFYGDVNLDTLLKLINLKAFEALKFLNLLIEKNIIEEKKKDSKVIITFTYSAYKDYIFNEMNDSSKQIINMEIAKTLEEELSNLNNIATYNKLKYHYQKANVNIKTLKYDVYILNYYLNFNHEIFPNLDDYDLSKQVKLFIGNDKANKWMNEIKKELMLVKKSKMNSLDIQEIKKIELIFMYCKGRYLIREGSYTDGINLMNRVISIAKDLKEEKIQISAHKQMAIYAIQINNYQIMLKHIIEGIKIARKEKTVDVGIFYRLYGVYYLIRDEFKTAESLFKKSIELFLEFERIGDKNSISIAANYNYIGEIRNSEGNFEEAMELFNKAIKLCENYEASCLSTFYINAGKTSYLIGNFQDMKKFFLLAEKIIKNFDSYWKNSVLNAFLALDAFLENDNLKVIHYLKCAISEGKIINNPRDIGMVYFVEAIIIYSIEIKNIKKYEDIKKILEENSNFYYYKAIKYLDSTRDKSEIEYLKNFLNINKI</sequence>
<evidence type="ECO:0000256" key="3">
    <source>
        <dbReference type="PROSITE-ProRule" id="PRU00339"/>
    </source>
</evidence>
<dbReference type="PANTHER" id="PTHR16305">
    <property type="entry name" value="TESTICULAR SOLUBLE ADENYLYL CYCLASE"/>
    <property type="match status" value="1"/>
</dbReference>
<dbReference type="InterPro" id="IPR005158">
    <property type="entry name" value="BTAD"/>
</dbReference>
<dbReference type="PROSITE" id="PS50005">
    <property type="entry name" value="TPR"/>
    <property type="match status" value="1"/>
</dbReference>
<dbReference type="InterPro" id="IPR041664">
    <property type="entry name" value="AAA_16"/>
</dbReference>
<dbReference type="InterPro" id="IPR036388">
    <property type="entry name" value="WH-like_DNA-bd_sf"/>
</dbReference>
<keyword evidence="1" id="KW-0547">Nucleotide-binding</keyword>
<accession>D5RDC5</accession>
<dbReference type="InterPro" id="IPR027417">
    <property type="entry name" value="P-loop_NTPase"/>
</dbReference>
<dbReference type="AlphaFoldDB" id="D5RDC5"/>
<dbReference type="SUPFAM" id="SSF48452">
    <property type="entry name" value="TPR-like"/>
    <property type="match status" value="2"/>
</dbReference>
<dbReference type="GO" id="GO:0005524">
    <property type="term" value="F:ATP binding"/>
    <property type="evidence" value="ECO:0007669"/>
    <property type="project" value="UniProtKB-KW"/>
</dbReference>
<proteinExistence type="predicted"/>
<gene>
    <name evidence="5" type="ORF">HMPREF0397_1210</name>
</gene>
<protein>
    <submittedName>
        <fullName evidence="5">Tetratricopeptide repeat protein</fullName>
    </submittedName>
</protein>
<reference evidence="5 6" key="1">
    <citation type="submission" date="2010-04" db="EMBL/GenBank/DDBJ databases">
        <authorList>
            <person name="Qin X."/>
            <person name="Bachman B."/>
            <person name="Battles P."/>
            <person name="Bell A."/>
            <person name="Bess C."/>
            <person name="Bickham C."/>
            <person name="Chaboub L."/>
            <person name="Chen D."/>
            <person name="Coyle M."/>
            <person name="Deiros D.R."/>
            <person name="Dinh H."/>
            <person name="Forbes L."/>
            <person name="Fowler G."/>
            <person name="Francisco L."/>
            <person name="Fu Q."/>
            <person name="Gubbala S."/>
            <person name="Hale W."/>
            <person name="Han Y."/>
            <person name="Hemphill L."/>
            <person name="Highlander S.K."/>
            <person name="Hirani K."/>
            <person name="Hogues M."/>
            <person name="Jackson L."/>
            <person name="Jakkamsetti A."/>
            <person name="Javaid M."/>
            <person name="Jiang H."/>
            <person name="Korchina V."/>
            <person name="Kovar C."/>
            <person name="Lara F."/>
            <person name="Lee S."/>
            <person name="Mata R."/>
            <person name="Mathew T."/>
            <person name="Moen C."/>
            <person name="Morales K."/>
            <person name="Munidasa M."/>
            <person name="Nazareth L."/>
            <person name="Ngo R."/>
            <person name="Nguyen L."/>
            <person name="Okwuonu G."/>
            <person name="Ongeri F."/>
            <person name="Patil S."/>
            <person name="Petrosino J."/>
            <person name="Pham C."/>
            <person name="Pham P."/>
            <person name="Pu L.-L."/>
            <person name="Puazo M."/>
            <person name="Raj R."/>
            <person name="Reid J."/>
            <person name="Rouhana J."/>
            <person name="Saada N."/>
            <person name="Shang Y."/>
            <person name="Simmons D."/>
            <person name="Thornton R."/>
            <person name="Warren J."/>
            <person name="Weissenberger G."/>
            <person name="Zhang J."/>
            <person name="Zhang L."/>
            <person name="Zhou C."/>
            <person name="Zhu D."/>
            <person name="Muzny D."/>
            <person name="Worley K."/>
            <person name="Gibbs R."/>
        </authorList>
    </citation>
    <scope>NUCLEOTIDE SEQUENCE [LARGE SCALE GENOMIC DNA]</scope>
    <source>
        <strain evidence="6">ATCC 23726 / VPI 4351</strain>
    </source>
</reference>
<evidence type="ECO:0000313" key="6">
    <source>
        <dbReference type="Proteomes" id="UP000003643"/>
    </source>
</evidence>
<dbReference type="Gene3D" id="3.40.50.300">
    <property type="entry name" value="P-loop containing nucleotide triphosphate hydrolases"/>
    <property type="match status" value="1"/>
</dbReference>
<dbReference type="SMART" id="SM00028">
    <property type="entry name" value="TPR"/>
    <property type="match status" value="4"/>
</dbReference>
<dbReference type="GO" id="GO:0004016">
    <property type="term" value="F:adenylate cyclase activity"/>
    <property type="evidence" value="ECO:0007669"/>
    <property type="project" value="TreeGrafter"/>
</dbReference>
<dbReference type="Pfam" id="PF03704">
    <property type="entry name" value="BTAD"/>
    <property type="match status" value="1"/>
</dbReference>
<keyword evidence="3" id="KW-0802">TPR repeat</keyword>
<comment type="caution">
    <text evidence="5">The sequence shown here is derived from an EMBL/GenBank/DDBJ whole genome shotgun (WGS) entry which is preliminary data.</text>
</comment>
<dbReference type="InterPro" id="IPR019734">
    <property type="entry name" value="TPR_rpt"/>
</dbReference>
<dbReference type="Proteomes" id="UP000003643">
    <property type="component" value="Unassembled WGS sequence"/>
</dbReference>
<dbReference type="Gene3D" id="1.10.10.10">
    <property type="entry name" value="Winged helix-like DNA-binding domain superfamily/Winged helix DNA-binding domain"/>
    <property type="match status" value="1"/>
</dbReference>
<dbReference type="InterPro" id="IPR011990">
    <property type="entry name" value="TPR-like_helical_dom_sf"/>
</dbReference>
<dbReference type="SMART" id="SM01043">
    <property type="entry name" value="BTAD"/>
    <property type="match status" value="1"/>
</dbReference>
<dbReference type="GO" id="GO:0005737">
    <property type="term" value="C:cytoplasm"/>
    <property type="evidence" value="ECO:0007669"/>
    <property type="project" value="TreeGrafter"/>
</dbReference>
<name>D5RDC5_FUSN2</name>
<feature type="domain" description="Bacterial transcriptional activator" evidence="4">
    <location>
        <begin position="99"/>
        <end position="231"/>
    </location>
</feature>
<keyword evidence="2" id="KW-0067">ATP-binding</keyword>
<dbReference type="PANTHER" id="PTHR16305:SF28">
    <property type="entry name" value="GUANYLATE CYCLASE DOMAIN-CONTAINING PROTEIN"/>
    <property type="match status" value="1"/>
</dbReference>
<evidence type="ECO:0000256" key="1">
    <source>
        <dbReference type="ARBA" id="ARBA00022741"/>
    </source>
</evidence>